<evidence type="ECO:0000256" key="1">
    <source>
        <dbReference type="ARBA" id="ARBA00000971"/>
    </source>
</evidence>
<dbReference type="InterPro" id="IPR001179">
    <property type="entry name" value="PPIase_FKBP_dom"/>
</dbReference>
<dbReference type="GO" id="GO:0003755">
    <property type="term" value="F:peptidyl-prolyl cis-trans isomerase activity"/>
    <property type="evidence" value="ECO:0007669"/>
    <property type="project" value="UniProtKB-UniRule"/>
</dbReference>
<evidence type="ECO:0000256" key="7">
    <source>
        <dbReference type="SAM" id="SignalP"/>
    </source>
</evidence>
<gene>
    <name evidence="9" type="ORF">GJ697_03575</name>
</gene>
<dbReference type="SUPFAM" id="SSF54534">
    <property type="entry name" value="FKBP-like"/>
    <property type="match status" value="2"/>
</dbReference>
<feature type="chain" id="PRO_5026699779" description="Peptidyl-prolyl cis-trans isomerase" evidence="7">
    <location>
        <begin position="22"/>
        <end position="282"/>
    </location>
</feature>
<evidence type="ECO:0000313" key="10">
    <source>
        <dbReference type="Proteomes" id="UP000481037"/>
    </source>
</evidence>
<evidence type="ECO:0000256" key="6">
    <source>
        <dbReference type="RuleBase" id="RU003915"/>
    </source>
</evidence>
<evidence type="ECO:0000313" key="9">
    <source>
        <dbReference type="EMBL" id="MRX06910.1"/>
    </source>
</evidence>
<comment type="catalytic activity">
    <reaction evidence="1 5 6">
        <text>[protein]-peptidylproline (omega=180) = [protein]-peptidylproline (omega=0)</text>
        <dbReference type="Rhea" id="RHEA:16237"/>
        <dbReference type="Rhea" id="RHEA-COMP:10747"/>
        <dbReference type="Rhea" id="RHEA-COMP:10748"/>
        <dbReference type="ChEBI" id="CHEBI:83833"/>
        <dbReference type="ChEBI" id="CHEBI:83834"/>
        <dbReference type="EC" id="5.2.1.8"/>
    </reaction>
</comment>
<organism evidence="9 10">
    <name type="scientific">Duganella alba</name>
    <dbReference type="NCBI Taxonomy" id="2666081"/>
    <lineage>
        <taxon>Bacteria</taxon>
        <taxon>Pseudomonadati</taxon>
        <taxon>Pseudomonadota</taxon>
        <taxon>Betaproteobacteria</taxon>
        <taxon>Burkholderiales</taxon>
        <taxon>Oxalobacteraceae</taxon>
        <taxon>Telluria group</taxon>
        <taxon>Duganella</taxon>
    </lineage>
</organism>
<name>A0A6L5QBD6_9BURK</name>
<keyword evidence="4 5" id="KW-0413">Isomerase</keyword>
<evidence type="ECO:0000256" key="5">
    <source>
        <dbReference type="PROSITE-ProRule" id="PRU00277"/>
    </source>
</evidence>
<dbReference type="PROSITE" id="PS51257">
    <property type="entry name" value="PROKAR_LIPOPROTEIN"/>
    <property type="match status" value="1"/>
</dbReference>
<dbReference type="Proteomes" id="UP000481037">
    <property type="component" value="Unassembled WGS sequence"/>
</dbReference>
<dbReference type="EMBL" id="WKJM01000002">
    <property type="protein sequence ID" value="MRX06910.1"/>
    <property type="molecule type" value="Genomic_DNA"/>
</dbReference>
<proteinExistence type="inferred from homology"/>
<feature type="signal peptide" evidence="7">
    <location>
        <begin position="1"/>
        <end position="21"/>
    </location>
</feature>
<dbReference type="Pfam" id="PF00254">
    <property type="entry name" value="FKBP_C"/>
    <property type="match status" value="2"/>
</dbReference>
<dbReference type="Gene3D" id="3.10.50.40">
    <property type="match status" value="2"/>
</dbReference>
<evidence type="ECO:0000256" key="4">
    <source>
        <dbReference type="ARBA" id="ARBA00023235"/>
    </source>
</evidence>
<accession>A0A6L5QBD6</accession>
<evidence type="ECO:0000256" key="3">
    <source>
        <dbReference type="ARBA" id="ARBA00023110"/>
    </source>
</evidence>
<evidence type="ECO:0000256" key="2">
    <source>
        <dbReference type="ARBA" id="ARBA00006577"/>
    </source>
</evidence>
<dbReference type="EC" id="5.2.1.8" evidence="6"/>
<comment type="caution">
    <text evidence="9">The sequence shown here is derived from an EMBL/GenBank/DDBJ whole genome shotgun (WGS) entry which is preliminary data.</text>
</comment>
<comment type="similarity">
    <text evidence="2 6">Belongs to the FKBP-type PPIase family.</text>
</comment>
<dbReference type="PROSITE" id="PS50059">
    <property type="entry name" value="FKBP_PPIASE"/>
    <property type="match status" value="2"/>
</dbReference>
<keyword evidence="10" id="KW-1185">Reference proteome</keyword>
<dbReference type="InterPro" id="IPR046357">
    <property type="entry name" value="PPIase_dom_sf"/>
</dbReference>
<reference evidence="9 10" key="1">
    <citation type="submission" date="2019-11" db="EMBL/GenBank/DDBJ databases">
        <title>Novel species isolated from a subtropical stream in China.</title>
        <authorList>
            <person name="Lu H."/>
        </authorList>
    </citation>
    <scope>NUCLEOTIDE SEQUENCE [LARGE SCALE GENOMIC DNA]</scope>
    <source>
        <strain evidence="9 10">FT25W</strain>
    </source>
</reference>
<feature type="domain" description="PPIase FKBP-type" evidence="8">
    <location>
        <begin position="188"/>
        <end position="282"/>
    </location>
</feature>
<protein>
    <recommendedName>
        <fullName evidence="6">Peptidyl-prolyl cis-trans isomerase</fullName>
        <ecNumber evidence="6">5.2.1.8</ecNumber>
    </recommendedName>
</protein>
<sequence length="282" mass="28926">MKAMLQFIAAAVCVAVLTACGGGGDKTPTTPVVVQPAYKLTETATGTGRAAAAGDLVTFKYVGYLYDSTKSDFKGAKIESSVDLGSTYTATVGVGAMLAGWDQSLLGMQAGTKRTAILPANLAYGANTREAQTINGIAYAAITANAPLVYDFEMVFVSPQVIIPNQPAPTVLTTTDLVVGTGTAVVNGQTVTVRYTGWLYDGTRSNFKGASFDNNQSATTPLTVAVGGTGTITGFNTGIIGMKVGGTRTVIIPPALGYGAVAQTNIPANSTLVFDITLISIQ</sequence>
<dbReference type="PANTHER" id="PTHR43811:SF19">
    <property type="entry name" value="39 KDA FK506-BINDING NUCLEAR PROTEIN"/>
    <property type="match status" value="1"/>
</dbReference>
<dbReference type="PANTHER" id="PTHR43811">
    <property type="entry name" value="FKBP-TYPE PEPTIDYL-PROLYL CIS-TRANS ISOMERASE FKPA"/>
    <property type="match status" value="1"/>
</dbReference>
<dbReference type="AlphaFoldDB" id="A0A6L5QBD6"/>
<keyword evidence="3 5" id="KW-0697">Rotamase</keyword>
<evidence type="ECO:0000259" key="8">
    <source>
        <dbReference type="PROSITE" id="PS50059"/>
    </source>
</evidence>
<feature type="domain" description="PPIase FKBP-type" evidence="8">
    <location>
        <begin position="54"/>
        <end position="158"/>
    </location>
</feature>
<keyword evidence="7" id="KW-0732">Signal</keyword>